<reference evidence="2 3" key="1">
    <citation type="submission" date="2018-06" db="EMBL/GenBank/DDBJ databases">
        <authorList>
            <consortium name="Pathogen Informatics"/>
            <person name="Doyle S."/>
        </authorList>
    </citation>
    <scope>NUCLEOTIDE SEQUENCE [LARGE SCALE GENOMIC DNA]</scope>
    <source>
        <strain evidence="2 3">NCTC13456</strain>
    </source>
</reference>
<organism evidence="2 3">
    <name type="scientific">Empedobacter falsenii</name>
    <dbReference type="NCBI Taxonomy" id="343874"/>
    <lineage>
        <taxon>Bacteria</taxon>
        <taxon>Pseudomonadati</taxon>
        <taxon>Bacteroidota</taxon>
        <taxon>Flavobacteriia</taxon>
        <taxon>Flavobacteriales</taxon>
        <taxon>Weeksellaceae</taxon>
        <taxon>Empedobacter</taxon>
    </lineage>
</organism>
<keyword evidence="1" id="KW-0732">Signal</keyword>
<dbReference type="Proteomes" id="UP000254737">
    <property type="component" value="Unassembled WGS sequence"/>
</dbReference>
<dbReference type="RefSeq" id="WP_114998683.1">
    <property type="nucleotide sequence ID" value="NZ_JAAGKM010000002.1"/>
</dbReference>
<dbReference type="STRING" id="343874.GCA_000805695_02468"/>
<protein>
    <submittedName>
        <fullName evidence="2">Uncharacterized protein</fullName>
    </submittedName>
</protein>
<feature type="chain" id="PRO_5016746555" evidence="1">
    <location>
        <begin position="19"/>
        <end position="296"/>
    </location>
</feature>
<proteinExistence type="predicted"/>
<dbReference type="AlphaFoldDB" id="A0A376G240"/>
<evidence type="ECO:0000256" key="1">
    <source>
        <dbReference type="SAM" id="SignalP"/>
    </source>
</evidence>
<evidence type="ECO:0000313" key="3">
    <source>
        <dbReference type="Proteomes" id="UP000254737"/>
    </source>
</evidence>
<sequence length="296" mass="33788">MKKLFLFVACFAISFSFAQNSKEKQNVSLTFGKEAKKAVVYFGCENLKENSELQACMNKNLNQDIQTQISFFSNIADYLHIETAQSKLGFKINEDGNFDDVSTDGSNPIFNSVALSSLVLLNNKMERANLKMTPAKGVDGKAVAMKYTMPLRYESAEKNNDFETFPSENRVLFTLKTDEETIEVRIDKEFNLTTFGNNGSREYYLGKFSNLFEMASIDPYATAFDVAFKSGAIDITKGKIDDKEYKLQIKNFFENDPSVQVLITVVREENGTWAEYYEYKTKKEFNQSKFASLTYR</sequence>
<evidence type="ECO:0000313" key="2">
    <source>
        <dbReference type="EMBL" id="STD53718.1"/>
    </source>
</evidence>
<dbReference type="EMBL" id="UFXS01000001">
    <property type="protein sequence ID" value="STD53718.1"/>
    <property type="molecule type" value="Genomic_DNA"/>
</dbReference>
<accession>A0A376G240</accession>
<name>A0A376G240_9FLAO</name>
<gene>
    <name evidence="2" type="ORF">NCTC13456_00636</name>
</gene>
<feature type="signal peptide" evidence="1">
    <location>
        <begin position="1"/>
        <end position="18"/>
    </location>
</feature>